<evidence type="ECO:0000256" key="1">
    <source>
        <dbReference type="SAM" id="MobiDB-lite"/>
    </source>
</evidence>
<sequence>MLRAAHLSTLAPLSPPRPIAPTGAPADPRRQKKRERQMKLKPCQYRNRAGRGVEYVRATAPVDQPRAAAGARSRIESITGGPT</sequence>
<feature type="non-terminal residue" evidence="2">
    <location>
        <position position="83"/>
    </location>
</feature>
<protein>
    <submittedName>
        <fullName evidence="2">Uncharacterized protein</fullName>
    </submittedName>
</protein>
<dbReference type="Proteomes" id="UP000837857">
    <property type="component" value="Chromosome 16"/>
</dbReference>
<name>A0ABN8I3K2_9NEOP</name>
<feature type="region of interest" description="Disordered" evidence="1">
    <location>
        <begin position="1"/>
        <end position="38"/>
    </location>
</feature>
<reference evidence="2" key="1">
    <citation type="submission" date="2022-03" db="EMBL/GenBank/DDBJ databases">
        <authorList>
            <person name="Martin H S."/>
        </authorList>
    </citation>
    <scope>NUCLEOTIDE SEQUENCE</scope>
</reference>
<organism evidence="2 3">
    <name type="scientific">Iphiclides podalirius</name>
    <name type="common">scarce swallowtail</name>
    <dbReference type="NCBI Taxonomy" id="110791"/>
    <lineage>
        <taxon>Eukaryota</taxon>
        <taxon>Metazoa</taxon>
        <taxon>Ecdysozoa</taxon>
        <taxon>Arthropoda</taxon>
        <taxon>Hexapoda</taxon>
        <taxon>Insecta</taxon>
        <taxon>Pterygota</taxon>
        <taxon>Neoptera</taxon>
        <taxon>Endopterygota</taxon>
        <taxon>Lepidoptera</taxon>
        <taxon>Glossata</taxon>
        <taxon>Ditrysia</taxon>
        <taxon>Papilionoidea</taxon>
        <taxon>Papilionidae</taxon>
        <taxon>Papilioninae</taxon>
        <taxon>Iphiclides</taxon>
    </lineage>
</organism>
<dbReference type="EMBL" id="OW152828">
    <property type="protein sequence ID" value="CAH2044770.1"/>
    <property type="molecule type" value="Genomic_DNA"/>
</dbReference>
<evidence type="ECO:0000313" key="2">
    <source>
        <dbReference type="EMBL" id="CAH2044770.1"/>
    </source>
</evidence>
<proteinExistence type="predicted"/>
<gene>
    <name evidence="2" type="ORF">IPOD504_LOCUS4782</name>
</gene>
<evidence type="ECO:0000313" key="3">
    <source>
        <dbReference type="Proteomes" id="UP000837857"/>
    </source>
</evidence>
<accession>A0ABN8I3K2</accession>
<keyword evidence="3" id="KW-1185">Reference proteome</keyword>